<dbReference type="EMBL" id="ANKC01000174">
    <property type="protein sequence ID" value="EPC86207.1"/>
    <property type="molecule type" value="Genomic_DNA"/>
</dbReference>
<accession>S2S735</accession>
<reference evidence="1 2" key="1">
    <citation type="journal article" date="2013" name="PLoS ONE">
        <title>Lactobacillus paracasei comparative genomics: towards species pan-genome definition and exploitation of diversity.</title>
        <authorList>
            <person name="Smokvina T."/>
            <person name="Wels M."/>
            <person name="Polka J."/>
            <person name="Chervaux C."/>
            <person name="Brisse S."/>
            <person name="Boekhorst J."/>
            <person name="van Hylckama Vlieg J.E."/>
            <person name="Siezen R.J."/>
        </authorList>
    </citation>
    <scope>NUCLEOTIDE SEQUENCE [LARGE SCALE GENOMIC DNA]</scope>
    <source>
        <strain evidence="1 2">Lpp126</strain>
    </source>
</reference>
<organism evidence="1 2">
    <name type="scientific">Lacticaseibacillus paracasei subsp. paracasei Lpp126</name>
    <dbReference type="NCBI Taxonomy" id="1256206"/>
    <lineage>
        <taxon>Bacteria</taxon>
        <taxon>Bacillati</taxon>
        <taxon>Bacillota</taxon>
        <taxon>Bacilli</taxon>
        <taxon>Lactobacillales</taxon>
        <taxon>Lactobacillaceae</taxon>
        <taxon>Lacticaseibacillus</taxon>
    </lineage>
</organism>
<comment type="caution">
    <text evidence="1">The sequence shown here is derived from an EMBL/GenBank/DDBJ whole genome shotgun (WGS) entry which is preliminary data.</text>
</comment>
<name>S2S735_LACPA</name>
<protein>
    <submittedName>
        <fullName evidence="1">Uncharacterized protein</fullName>
    </submittedName>
</protein>
<gene>
    <name evidence="1" type="ORF">Lpp126_02802</name>
</gene>
<dbReference type="AlphaFoldDB" id="S2S735"/>
<feature type="non-terminal residue" evidence="1">
    <location>
        <position position="31"/>
    </location>
</feature>
<evidence type="ECO:0000313" key="1">
    <source>
        <dbReference type="EMBL" id="EPC86207.1"/>
    </source>
</evidence>
<proteinExistence type="predicted"/>
<sequence>MKQFYIVDSSMLPEVVGKVIAARALLQNGEV</sequence>
<evidence type="ECO:0000313" key="2">
    <source>
        <dbReference type="Proteomes" id="UP000014243"/>
    </source>
</evidence>
<dbReference type="Proteomes" id="UP000014243">
    <property type="component" value="Unassembled WGS sequence"/>
</dbReference>